<evidence type="ECO:0000256" key="1">
    <source>
        <dbReference type="SAM" id="MobiDB-lite"/>
    </source>
</evidence>
<proteinExistence type="predicted"/>
<dbReference type="KEGG" id="dpx:DAPPUDRAFT_257407"/>
<keyword evidence="3" id="KW-1185">Reference proteome</keyword>
<feature type="region of interest" description="Disordered" evidence="1">
    <location>
        <begin position="32"/>
        <end position="73"/>
    </location>
</feature>
<protein>
    <submittedName>
        <fullName evidence="2">Uncharacterized protein</fullName>
    </submittedName>
</protein>
<dbReference type="AlphaFoldDB" id="E9HDI1"/>
<dbReference type="EMBL" id="GL732624">
    <property type="protein sequence ID" value="EFX70208.1"/>
    <property type="molecule type" value="Genomic_DNA"/>
</dbReference>
<feature type="compositionally biased region" description="Polar residues" evidence="1">
    <location>
        <begin position="58"/>
        <end position="67"/>
    </location>
</feature>
<reference evidence="2 3" key="1">
    <citation type="journal article" date="2011" name="Science">
        <title>The ecoresponsive genome of Daphnia pulex.</title>
        <authorList>
            <person name="Colbourne J.K."/>
            <person name="Pfrender M.E."/>
            <person name="Gilbert D."/>
            <person name="Thomas W.K."/>
            <person name="Tucker A."/>
            <person name="Oakley T.H."/>
            <person name="Tokishita S."/>
            <person name="Aerts A."/>
            <person name="Arnold G.J."/>
            <person name="Basu M.K."/>
            <person name="Bauer D.J."/>
            <person name="Caceres C.E."/>
            <person name="Carmel L."/>
            <person name="Casola C."/>
            <person name="Choi J.H."/>
            <person name="Detter J.C."/>
            <person name="Dong Q."/>
            <person name="Dusheyko S."/>
            <person name="Eads B.D."/>
            <person name="Frohlich T."/>
            <person name="Geiler-Samerotte K.A."/>
            <person name="Gerlach D."/>
            <person name="Hatcher P."/>
            <person name="Jogdeo S."/>
            <person name="Krijgsveld J."/>
            <person name="Kriventseva E.V."/>
            <person name="Kultz D."/>
            <person name="Laforsch C."/>
            <person name="Lindquist E."/>
            <person name="Lopez J."/>
            <person name="Manak J.R."/>
            <person name="Muller J."/>
            <person name="Pangilinan J."/>
            <person name="Patwardhan R.P."/>
            <person name="Pitluck S."/>
            <person name="Pritham E.J."/>
            <person name="Rechtsteiner A."/>
            <person name="Rho M."/>
            <person name="Rogozin I.B."/>
            <person name="Sakarya O."/>
            <person name="Salamov A."/>
            <person name="Schaack S."/>
            <person name="Shapiro H."/>
            <person name="Shiga Y."/>
            <person name="Skalitzky C."/>
            <person name="Smith Z."/>
            <person name="Souvorov A."/>
            <person name="Sung W."/>
            <person name="Tang Z."/>
            <person name="Tsuchiya D."/>
            <person name="Tu H."/>
            <person name="Vos H."/>
            <person name="Wang M."/>
            <person name="Wolf Y.I."/>
            <person name="Yamagata H."/>
            <person name="Yamada T."/>
            <person name="Ye Y."/>
            <person name="Shaw J.R."/>
            <person name="Andrews J."/>
            <person name="Crease T.J."/>
            <person name="Tang H."/>
            <person name="Lucas S.M."/>
            <person name="Robertson H.M."/>
            <person name="Bork P."/>
            <person name="Koonin E.V."/>
            <person name="Zdobnov E.M."/>
            <person name="Grigoriev I.V."/>
            <person name="Lynch M."/>
            <person name="Boore J.L."/>
        </authorList>
    </citation>
    <scope>NUCLEOTIDE SEQUENCE [LARGE SCALE GENOMIC DNA]</scope>
</reference>
<sequence>MDLLDRSDIWSGGEDRFGQKFLRHLVNETKAQSTLEGISKVNKKPSPTKDRHPGPARDSTSNQQRPRNSYPYAAQRERYITNSSHFFGCQVSRFIDN</sequence>
<dbReference type="InParanoid" id="E9HDI1"/>
<accession>E9HDI1</accession>
<evidence type="ECO:0000313" key="3">
    <source>
        <dbReference type="Proteomes" id="UP000000305"/>
    </source>
</evidence>
<evidence type="ECO:0000313" key="2">
    <source>
        <dbReference type="EMBL" id="EFX70208.1"/>
    </source>
</evidence>
<dbReference type="Proteomes" id="UP000000305">
    <property type="component" value="Unassembled WGS sequence"/>
</dbReference>
<organism evidence="2 3">
    <name type="scientific">Daphnia pulex</name>
    <name type="common">Water flea</name>
    <dbReference type="NCBI Taxonomy" id="6669"/>
    <lineage>
        <taxon>Eukaryota</taxon>
        <taxon>Metazoa</taxon>
        <taxon>Ecdysozoa</taxon>
        <taxon>Arthropoda</taxon>
        <taxon>Crustacea</taxon>
        <taxon>Branchiopoda</taxon>
        <taxon>Diplostraca</taxon>
        <taxon>Cladocera</taxon>
        <taxon>Anomopoda</taxon>
        <taxon>Daphniidae</taxon>
        <taxon>Daphnia</taxon>
    </lineage>
</organism>
<gene>
    <name evidence="2" type="ORF">DAPPUDRAFT_257407</name>
</gene>
<name>E9HDI1_DAPPU</name>
<dbReference type="HOGENOM" id="CLU_154810_0_0_1"/>